<proteinExistence type="predicted"/>
<comment type="catalytic activity">
    <reaction evidence="2">
        <text>2 GTP = 3',3'-c-di-GMP + 2 diphosphate</text>
        <dbReference type="Rhea" id="RHEA:24898"/>
        <dbReference type="ChEBI" id="CHEBI:33019"/>
        <dbReference type="ChEBI" id="CHEBI:37565"/>
        <dbReference type="ChEBI" id="CHEBI:58805"/>
        <dbReference type="EC" id="2.7.7.65"/>
    </reaction>
</comment>
<accession>A0ABW5QHG3</accession>
<keyword evidence="3" id="KW-0812">Transmembrane</keyword>
<feature type="transmembrane region" description="Helical" evidence="3">
    <location>
        <begin position="35"/>
        <end position="54"/>
    </location>
</feature>
<evidence type="ECO:0000259" key="4">
    <source>
        <dbReference type="PROSITE" id="PS50887"/>
    </source>
</evidence>
<dbReference type="PANTHER" id="PTHR45138:SF9">
    <property type="entry name" value="DIGUANYLATE CYCLASE DGCM-RELATED"/>
    <property type="match status" value="1"/>
</dbReference>
<comment type="caution">
    <text evidence="5">The sequence shown here is derived from an EMBL/GenBank/DDBJ whole genome shotgun (WGS) entry which is preliminary data.</text>
</comment>
<feature type="transmembrane region" description="Helical" evidence="3">
    <location>
        <begin position="66"/>
        <end position="86"/>
    </location>
</feature>
<feature type="transmembrane region" description="Helical" evidence="3">
    <location>
        <begin position="147"/>
        <end position="171"/>
    </location>
</feature>
<keyword evidence="6" id="KW-1185">Reference proteome</keyword>
<dbReference type="RefSeq" id="WP_386831707.1">
    <property type="nucleotide sequence ID" value="NZ_JBHUNP010000001.1"/>
</dbReference>
<dbReference type="Pfam" id="PF00990">
    <property type="entry name" value="GGDEF"/>
    <property type="match status" value="1"/>
</dbReference>
<dbReference type="NCBIfam" id="TIGR00254">
    <property type="entry name" value="GGDEF"/>
    <property type="match status" value="1"/>
</dbReference>
<keyword evidence="3" id="KW-0472">Membrane</keyword>
<evidence type="ECO:0000256" key="3">
    <source>
        <dbReference type="SAM" id="Phobius"/>
    </source>
</evidence>
<dbReference type="Gene3D" id="3.30.70.270">
    <property type="match status" value="1"/>
</dbReference>
<reference evidence="6" key="1">
    <citation type="journal article" date="2019" name="Int. J. Syst. Evol. Microbiol.">
        <title>The Global Catalogue of Microorganisms (GCM) 10K type strain sequencing project: providing services to taxonomists for standard genome sequencing and annotation.</title>
        <authorList>
            <consortium name="The Broad Institute Genomics Platform"/>
            <consortium name="The Broad Institute Genome Sequencing Center for Infectious Disease"/>
            <person name="Wu L."/>
            <person name="Ma J."/>
        </authorList>
    </citation>
    <scope>NUCLEOTIDE SEQUENCE [LARGE SCALE GENOMIC DNA]</scope>
    <source>
        <strain evidence="6">CCM 7427</strain>
    </source>
</reference>
<dbReference type="InterPro" id="IPR043128">
    <property type="entry name" value="Rev_trsase/Diguanyl_cyclase"/>
</dbReference>
<feature type="transmembrane region" description="Helical" evidence="3">
    <location>
        <begin position="93"/>
        <end position="115"/>
    </location>
</feature>
<evidence type="ECO:0000313" key="6">
    <source>
        <dbReference type="Proteomes" id="UP001597521"/>
    </source>
</evidence>
<dbReference type="PANTHER" id="PTHR45138">
    <property type="entry name" value="REGULATORY COMPONENTS OF SENSORY TRANSDUCTION SYSTEM"/>
    <property type="match status" value="1"/>
</dbReference>
<keyword evidence="5" id="KW-0548">Nucleotidyltransferase</keyword>
<dbReference type="InterPro" id="IPR029787">
    <property type="entry name" value="Nucleotide_cyclase"/>
</dbReference>
<dbReference type="SMART" id="SM00267">
    <property type="entry name" value="GGDEF"/>
    <property type="match status" value="1"/>
</dbReference>
<dbReference type="PROSITE" id="PS50887">
    <property type="entry name" value="GGDEF"/>
    <property type="match status" value="1"/>
</dbReference>
<sequence>MPIDNDSLMIAIAVSGAALTLVLVIAWLNSRRDSYLFSWTVGITFVVVALFALGMRNGAYDLVHQLVPFALLLVGLSAVLVGAFQFRHGRAPMVALLVLLAIAEAAVVIPMLLGWSGVGTIALNAACALIMALCAWQYWAGRAESPVVLTVNAMIYAVTGASFLACAVVLVADQSWVLTAPPSNWAEEFNALMAIVGLTGVGSLSLTLNHSRMARRHREEANTDSLTGVLNRRALFDRYETMDLPAGTAVLMFDLDHFKQINDHRGHAAGDRVLQHFAEILRADLRPTDVVARLGGEEFCAVLTGRDREEATEVAERIRRSFEQAAIPIGNGAGAATVSIGVAINGPAESFSSTLSRADSALYKAKQGGRNQIRAAALRLVA</sequence>
<dbReference type="SUPFAM" id="SSF55073">
    <property type="entry name" value="Nucleotide cyclase"/>
    <property type="match status" value="1"/>
</dbReference>
<feature type="transmembrane region" description="Helical" evidence="3">
    <location>
        <begin position="191"/>
        <end position="208"/>
    </location>
</feature>
<evidence type="ECO:0000256" key="1">
    <source>
        <dbReference type="ARBA" id="ARBA00012528"/>
    </source>
</evidence>
<dbReference type="InterPro" id="IPR000160">
    <property type="entry name" value="GGDEF_dom"/>
</dbReference>
<dbReference type="Proteomes" id="UP001597521">
    <property type="component" value="Unassembled WGS sequence"/>
</dbReference>
<feature type="domain" description="GGDEF" evidence="4">
    <location>
        <begin position="246"/>
        <end position="378"/>
    </location>
</feature>
<dbReference type="InterPro" id="IPR050469">
    <property type="entry name" value="Diguanylate_Cyclase"/>
</dbReference>
<keyword evidence="5" id="KW-0808">Transferase</keyword>
<evidence type="ECO:0000313" key="5">
    <source>
        <dbReference type="EMBL" id="MFD2646796.1"/>
    </source>
</evidence>
<feature type="transmembrane region" description="Helical" evidence="3">
    <location>
        <begin position="6"/>
        <end position="28"/>
    </location>
</feature>
<name>A0ABW5QHG3_9HYPH</name>
<dbReference type="EC" id="2.7.7.65" evidence="1"/>
<dbReference type="EMBL" id="JBHUNP010000001">
    <property type="protein sequence ID" value="MFD2646796.1"/>
    <property type="molecule type" value="Genomic_DNA"/>
</dbReference>
<protein>
    <recommendedName>
        <fullName evidence="1">diguanylate cyclase</fullName>
        <ecNumber evidence="1">2.7.7.65</ecNumber>
    </recommendedName>
</protein>
<organism evidence="5 6">
    <name type="scientific">Devosia albogilva</name>
    <dbReference type="NCBI Taxonomy" id="429726"/>
    <lineage>
        <taxon>Bacteria</taxon>
        <taxon>Pseudomonadati</taxon>
        <taxon>Pseudomonadota</taxon>
        <taxon>Alphaproteobacteria</taxon>
        <taxon>Hyphomicrobiales</taxon>
        <taxon>Devosiaceae</taxon>
        <taxon>Devosia</taxon>
    </lineage>
</organism>
<keyword evidence="3" id="KW-1133">Transmembrane helix</keyword>
<evidence type="ECO:0000256" key="2">
    <source>
        <dbReference type="ARBA" id="ARBA00034247"/>
    </source>
</evidence>
<feature type="transmembrane region" description="Helical" evidence="3">
    <location>
        <begin position="121"/>
        <end position="140"/>
    </location>
</feature>
<dbReference type="GO" id="GO:0052621">
    <property type="term" value="F:diguanylate cyclase activity"/>
    <property type="evidence" value="ECO:0007669"/>
    <property type="project" value="UniProtKB-EC"/>
</dbReference>
<gene>
    <name evidence="5" type="ORF">ACFSX5_03200</name>
</gene>
<dbReference type="CDD" id="cd01949">
    <property type="entry name" value="GGDEF"/>
    <property type="match status" value="1"/>
</dbReference>